<keyword evidence="1" id="KW-0732">Signal</keyword>
<feature type="signal peptide" evidence="1">
    <location>
        <begin position="1"/>
        <end position="23"/>
    </location>
</feature>
<name>A0A480ALI9_9CYAN</name>
<comment type="caution">
    <text evidence="2">The sequence shown here is derived from an EMBL/GenBank/DDBJ whole genome shotgun (WGS) entry which is preliminary data.</text>
</comment>
<protein>
    <submittedName>
        <fullName evidence="2">Pentapeptide repeat-containing protein</fullName>
    </submittedName>
</protein>
<dbReference type="PANTHER" id="PTHR14136:SF17">
    <property type="entry name" value="BTB_POZ DOMAIN-CONTAINING PROTEIN KCTD9"/>
    <property type="match status" value="1"/>
</dbReference>
<sequence>MKGKILATSVFLLTFNLSGTVEAANYEDMRQLLANKQCPKCLFSNAGLVMADLAGTNLSGANLAGADLRGANLSGASLFGVNLSEAKLSGANLTGADLRNTF</sequence>
<dbReference type="PANTHER" id="PTHR14136">
    <property type="entry name" value="BTB_POZ DOMAIN-CONTAINING PROTEIN KCTD9"/>
    <property type="match status" value="1"/>
</dbReference>
<dbReference type="Gene3D" id="2.160.20.80">
    <property type="entry name" value="E3 ubiquitin-protein ligase SopA"/>
    <property type="match status" value="1"/>
</dbReference>
<evidence type="ECO:0000256" key="1">
    <source>
        <dbReference type="SAM" id="SignalP"/>
    </source>
</evidence>
<evidence type="ECO:0000313" key="3">
    <source>
        <dbReference type="Proteomes" id="UP000299367"/>
    </source>
</evidence>
<proteinExistence type="predicted"/>
<reference evidence="3" key="1">
    <citation type="submission" date="2019-02" db="EMBL/GenBank/DDBJ databases">
        <title>Draft genome sequence of Dolichospermum planctonicum NIES-80.</title>
        <authorList>
            <person name="Yamaguchi H."/>
            <person name="Suzuki S."/>
            <person name="Kawachi M."/>
        </authorList>
    </citation>
    <scope>NUCLEOTIDE SEQUENCE [LARGE SCALE GENOMIC DNA]</scope>
    <source>
        <strain evidence="3">NIES-80</strain>
    </source>
</reference>
<evidence type="ECO:0000313" key="2">
    <source>
        <dbReference type="EMBL" id="GCL43901.1"/>
    </source>
</evidence>
<organism evidence="2 3">
    <name type="scientific">Dolichospermum planctonicum</name>
    <dbReference type="NCBI Taxonomy" id="136072"/>
    <lineage>
        <taxon>Bacteria</taxon>
        <taxon>Bacillati</taxon>
        <taxon>Cyanobacteriota</taxon>
        <taxon>Cyanophyceae</taxon>
        <taxon>Nostocales</taxon>
        <taxon>Aphanizomenonaceae</taxon>
        <taxon>Dolichospermum</taxon>
    </lineage>
</organism>
<accession>A0A480ALI9</accession>
<dbReference type="InterPro" id="IPR051082">
    <property type="entry name" value="Pentapeptide-BTB/POZ_domain"/>
</dbReference>
<feature type="chain" id="PRO_5019716768" evidence="1">
    <location>
        <begin position="24"/>
        <end position="102"/>
    </location>
</feature>
<dbReference type="EMBL" id="BJCF01000058">
    <property type="protein sequence ID" value="GCL43901.1"/>
    <property type="molecule type" value="Genomic_DNA"/>
</dbReference>
<dbReference type="InterPro" id="IPR001646">
    <property type="entry name" value="5peptide_repeat"/>
</dbReference>
<dbReference type="AlphaFoldDB" id="A0A480ALI9"/>
<dbReference type="SUPFAM" id="SSF141571">
    <property type="entry name" value="Pentapeptide repeat-like"/>
    <property type="match status" value="1"/>
</dbReference>
<gene>
    <name evidence="2" type="ORF">NIES80_36210</name>
</gene>
<dbReference type="Proteomes" id="UP000299367">
    <property type="component" value="Unassembled WGS sequence"/>
</dbReference>
<dbReference type="Pfam" id="PF00805">
    <property type="entry name" value="Pentapeptide"/>
    <property type="match status" value="1"/>
</dbReference>